<feature type="region of interest" description="Disordered" evidence="7">
    <location>
        <begin position="1669"/>
        <end position="1692"/>
    </location>
</feature>
<name>A0A814RP68_9BILA</name>
<gene>
    <name evidence="14" type="ORF">BYL167_LOCUS1904</name>
    <name evidence="13" type="ORF">CJN711_LOCUS8846</name>
</gene>
<evidence type="ECO:0000259" key="11">
    <source>
        <dbReference type="Pfam" id="PF24499"/>
    </source>
</evidence>
<feature type="compositionally biased region" description="Polar residues" evidence="7">
    <location>
        <begin position="1322"/>
        <end position="1332"/>
    </location>
</feature>
<dbReference type="GO" id="GO:0016020">
    <property type="term" value="C:membrane"/>
    <property type="evidence" value="ECO:0007669"/>
    <property type="project" value="UniProtKB-SubCell"/>
</dbReference>
<dbReference type="EMBL" id="CAJOBH010000308">
    <property type="protein sequence ID" value="CAF3780332.1"/>
    <property type="molecule type" value="Genomic_DNA"/>
</dbReference>
<evidence type="ECO:0000256" key="6">
    <source>
        <dbReference type="ARBA" id="ARBA00023136"/>
    </source>
</evidence>
<feature type="region of interest" description="Disordered" evidence="7">
    <location>
        <begin position="1786"/>
        <end position="1807"/>
    </location>
</feature>
<feature type="transmembrane region" description="Helical" evidence="8">
    <location>
        <begin position="16"/>
        <end position="39"/>
    </location>
</feature>
<comment type="caution">
    <text evidence="13">The sequence shown here is derived from an EMBL/GenBank/DDBJ whole genome shotgun (WGS) entry which is preliminary data.</text>
</comment>
<dbReference type="PANTHER" id="PTHR22050:SF0">
    <property type="entry name" value="TRANSMEMBRANE PROTEIN 131 HOMOLOG"/>
    <property type="match status" value="1"/>
</dbReference>
<feature type="domain" description="TMEM131L fifth Ig-like" evidence="12">
    <location>
        <begin position="1097"/>
        <end position="1161"/>
    </location>
</feature>
<evidence type="ECO:0000256" key="7">
    <source>
        <dbReference type="SAM" id="MobiDB-lite"/>
    </source>
</evidence>
<keyword evidence="5 8" id="KW-1133">Transmembrane helix</keyword>
<protein>
    <recommendedName>
        <fullName evidence="16">Transmembrane protein</fullName>
    </recommendedName>
</protein>
<feature type="compositionally biased region" description="Low complexity" evidence="7">
    <location>
        <begin position="1370"/>
        <end position="1389"/>
    </location>
</feature>
<evidence type="ECO:0000256" key="2">
    <source>
        <dbReference type="ARBA" id="ARBA00006682"/>
    </source>
</evidence>
<feature type="compositionally biased region" description="Low complexity" evidence="7">
    <location>
        <begin position="1677"/>
        <end position="1692"/>
    </location>
</feature>
<feature type="domain" description="TMEM131L fourth Ig-like" evidence="11">
    <location>
        <begin position="928"/>
        <end position="1043"/>
    </location>
</feature>
<accession>A0A814RP68</accession>
<evidence type="ECO:0000259" key="12">
    <source>
        <dbReference type="Pfam" id="PF24501"/>
    </source>
</evidence>
<feature type="compositionally biased region" description="Polar residues" evidence="7">
    <location>
        <begin position="1786"/>
        <end position="1804"/>
    </location>
</feature>
<dbReference type="InterPro" id="IPR055436">
    <property type="entry name" value="Ig_TMEM131L_4"/>
</dbReference>
<feature type="compositionally biased region" description="Low complexity" evidence="7">
    <location>
        <begin position="1438"/>
        <end position="1447"/>
    </location>
</feature>
<dbReference type="Pfam" id="PF24499">
    <property type="entry name" value="Ig_TMEM131L_4"/>
    <property type="match status" value="1"/>
</dbReference>
<dbReference type="Pfam" id="PF12371">
    <property type="entry name" value="TMEM131_like_N"/>
    <property type="match status" value="1"/>
</dbReference>
<dbReference type="PROSITE" id="PS51257">
    <property type="entry name" value="PROKAR_LIPOPROTEIN"/>
    <property type="match status" value="1"/>
</dbReference>
<feature type="compositionally biased region" description="Basic and acidic residues" evidence="7">
    <location>
        <begin position="1991"/>
        <end position="2009"/>
    </location>
</feature>
<evidence type="ECO:0000259" key="9">
    <source>
        <dbReference type="Pfam" id="PF12371"/>
    </source>
</evidence>
<feature type="region of interest" description="Disordered" evidence="7">
    <location>
        <begin position="1424"/>
        <end position="1569"/>
    </location>
</feature>
<feature type="compositionally biased region" description="Polar residues" evidence="7">
    <location>
        <begin position="1559"/>
        <end position="1569"/>
    </location>
</feature>
<keyword evidence="6 8" id="KW-0472">Membrane</keyword>
<feature type="compositionally biased region" description="Basic and acidic residues" evidence="7">
    <location>
        <begin position="1453"/>
        <end position="1464"/>
    </location>
</feature>
<dbReference type="Proteomes" id="UP000681967">
    <property type="component" value="Unassembled WGS sequence"/>
</dbReference>
<feature type="transmembrane region" description="Helical" evidence="8">
    <location>
        <begin position="1191"/>
        <end position="1214"/>
    </location>
</feature>
<feature type="region of interest" description="Disordered" evidence="7">
    <location>
        <begin position="1960"/>
        <end position="2009"/>
    </location>
</feature>
<proteinExistence type="inferred from homology"/>
<evidence type="ECO:0000256" key="1">
    <source>
        <dbReference type="ARBA" id="ARBA00004479"/>
    </source>
</evidence>
<evidence type="ECO:0000313" key="13">
    <source>
        <dbReference type="EMBL" id="CAF1136882.1"/>
    </source>
</evidence>
<feature type="compositionally biased region" description="Polar residues" evidence="7">
    <location>
        <begin position="1465"/>
        <end position="1488"/>
    </location>
</feature>
<feature type="region of interest" description="Disordered" evidence="7">
    <location>
        <begin position="1736"/>
        <end position="1769"/>
    </location>
</feature>
<evidence type="ECO:0000256" key="8">
    <source>
        <dbReference type="SAM" id="Phobius"/>
    </source>
</evidence>
<evidence type="ECO:0000313" key="14">
    <source>
        <dbReference type="EMBL" id="CAF3780332.1"/>
    </source>
</evidence>
<dbReference type="InterPro" id="IPR022113">
    <property type="entry name" value="TMEM131L_N"/>
</dbReference>
<dbReference type="PANTHER" id="PTHR22050">
    <property type="entry name" value="RW1 PROTEIN HOMOLOG"/>
    <property type="match status" value="1"/>
</dbReference>
<organism evidence="13 15">
    <name type="scientific">Rotaria magnacalcarata</name>
    <dbReference type="NCBI Taxonomy" id="392030"/>
    <lineage>
        <taxon>Eukaryota</taxon>
        <taxon>Metazoa</taxon>
        <taxon>Spiralia</taxon>
        <taxon>Gnathifera</taxon>
        <taxon>Rotifera</taxon>
        <taxon>Eurotatoria</taxon>
        <taxon>Bdelloidea</taxon>
        <taxon>Philodinida</taxon>
        <taxon>Philodinidae</taxon>
        <taxon>Rotaria</taxon>
    </lineage>
</organism>
<dbReference type="Pfam" id="PF24501">
    <property type="entry name" value="Ig_TMEM131L_5"/>
    <property type="match status" value="1"/>
</dbReference>
<dbReference type="Pfam" id="PF24495">
    <property type="entry name" value="Ig_TMEM131_2"/>
    <property type="match status" value="1"/>
</dbReference>
<dbReference type="InterPro" id="IPR039877">
    <property type="entry name" value="TMEM131-like"/>
</dbReference>
<reference evidence="13" key="1">
    <citation type="submission" date="2021-02" db="EMBL/GenBank/DDBJ databases">
        <authorList>
            <person name="Nowell W R."/>
        </authorList>
    </citation>
    <scope>NUCLEOTIDE SEQUENCE</scope>
</reference>
<keyword evidence="3 8" id="KW-0812">Transmembrane</keyword>
<evidence type="ECO:0000256" key="3">
    <source>
        <dbReference type="ARBA" id="ARBA00022692"/>
    </source>
</evidence>
<feature type="region of interest" description="Disordered" evidence="7">
    <location>
        <begin position="1254"/>
        <end position="1410"/>
    </location>
</feature>
<feature type="compositionally biased region" description="Polar residues" evidence="7">
    <location>
        <begin position="1746"/>
        <end position="1769"/>
    </location>
</feature>
<evidence type="ECO:0000313" key="15">
    <source>
        <dbReference type="Proteomes" id="UP000663855"/>
    </source>
</evidence>
<feature type="compositionally biased region" description="Low complexity" evidence="7">
    <location>
        <begin position="1975"/>
        <end position="1987"/>
    </location>
</feature>
<feature type="compositionally biased region" description="Polar residues" evidence="7">
    <location>
        <begin position="1504"/>
        <end position="1542"/>
    </location>
</feature>
<dbReference type="EMBL" id="CAJNOV010003278">
    <property type="protein sequence ID" value="CAF1136882.1"/>
    <property type="molecule type" value="Genomic_DNA"/>
</dbReference>
<feature type="domain" description="Transmembrane protein 131-like N-terminal" evidence="9">
    <location>
        <begin position="143"/>
        <end position="225"/>
    </location>
</feature>
<feature type="compositionally biased region" description="Polar residues" evidence="7">
    <location>
        <begin position="1960"/>
        <end position="1974"/>
    </location>
</feature>
<feature type="compositionally biased region" description="Basic and acidic residues" evidence="7">
    <location>
        <begin position="1271"/>
        <end position="1289"/>
    </location>
</feature>
<feature type="compositionally biased region" description="Polar residues" evidence="7">
    <location>
        <begin position="1344"/>
        <end position="1369"/>
    </location>
</feature>
<feature type="domain" description="TMEM131 second Ig-like" evidence="10">
    <location>
        <begin position="251"/>
        <end position="345"/>
    </location>
</feature>
<evidence type="ECO:0000256" key="5">
    <source>
        <dbReference type="ARBA" id="ARBA00022989"/>
    </source>
</evidence>
<sequence>MFSILIRTNRQSPHNLFYFLHTLFILYACTAFFTTVNALNNHENEAFIQLSIDSIHVVKPFDPRFANIEENSNDDEEKELLIALLTSFDDDHTNIKQNDIEKLPEFAYDNKVFISNNCTSSSSSSSSSAAATASESSSSSPIRFIPPLLDFGEQSIAIPRVQTVMIINDDSEPLELQSLSGTTVQFYSSFFTQKILPSKGGNTSISVYYLPRTLGSTKSTFTIKTNLRTVHYYINSSIALLEVTGIGTSNPFLIRPLIGATLPLNSTFEYIINFYNPYNYSLQINEIFTSDENLIIELLSYKTQKTKIIKSFEHIEHWHLKPYEKKPLVKINYLAYKLDRLHGFYCIKTNSNDTIIVPVEMNVVNHLNLYSNVDLLELSSNGFIRSTVRSITVPVYVINNGITPVTITDVRVTVANMNYATVNHEKVQVPTGIHHLTKIAELTIHPQLIPRDVTRLRGSVEVYSSSSSSLNNEEPTLRIPFRSTVLHGSLDYDKEATYFYIPSLSTDESYDKIEKCRPIKLINRFNTSMVMYNATTDSTCLLLQYMNVKFYSSYVYARPGESVFPVCLNILKQTVSTASLITLEASIILHTNLSFFHLPIHLYRGLLNVDLTVDNTNGGIRRNDANPSEYYITSIPVNSSRTVKFILKNPNPIDIRTEKISLTLPKTNIRLIQLQLLNGSETKVSFKSSYQNEDITELVIPARHQAVLALTIHGTSDPSFYDETLSFKTPYQNLDMKVKYRIVTGSIELENKLPLHIDVFPNRIGMIDVAINNGFDDLTEVLRMEFPSYGQSFSFYWNNTSFGKLIIQPNQTYLIGKLSFDMRPLCNSILVPSESTCYCGLNNHPEYKQKWNQHTTALNNYELDHILVSKFRSLWQDWTSLVRKQRIQTNIWLVTDQANVSWPVTIGFVWPSVLEFMSPTVSRTPIILDFHLTHINTTKTQNIIITNPSSNIVQYSIELIGNYENTRNTKRKISVNNNNIFIITTTFKGVELLNGIYKFSLQPSENIIFTASYRPKLTRKQEIYLVVRNNLTIMESILLRGEGGKGSLTVGNRKAGSSDIPLVLEMNEKQYKLCSNYISTDGTSGNPVLQKIVTLRNTGNMKAVIHSISFGNAKCSGQGFSVNVCSNIEIEPNERYDLRIRFQPDYTLAEIAESLTLFTNIGSMTFPIIVRIPQRVLATCYQTIPRPVWETQMHCFCLCAISILILCIFTMAVYEARRLFDDYLARAELRSRLSATNPKLFEFTDITAAVQDEHKIRERNESRASTSSINTKKDVPKDEIKTKDNDTKTKRSNSSVSGNKDIIEAVMKTSQKSDGPNIASRPASTSSKSISQKPKRSITDSYPGKSSKQQTEVSTKSNQLKAQRSNHTEPSTVVTSNPSTPPSTNSVTTATDEETEPFVIPRPKRYSGKTKEVTTSIIPVKSTPITDGIVPVQPTPSLPHISPPSSSTVIEKSSTRLDLSEQRQDQQNLSRSTDSLNDQQWHRVSSSRGLRKAATTNRRETTDESQTANKTNKITSNNTENPVAVSSSASCNTDVSISNHMSQSRRRRGRRLTRDTTSHTHVSNLTKRQSLQANTTLSVHNRELAFRQLAEQLWAAGLPSSATACSLSIRSRCSSAPPSERGGDDDMTIVTWNNHRNDEQENMIDWDEPDKPDDDFSRYVSQVELCVDEPNDNNEWTKPPTSSPTTTNDKPSFISVTTTATPPPPPSSIIEANIPPKVTIPTIPIEDNVDSIPFVQHGPGPIQRPNRPTNLPTQQSRSSPYFINSIQSPETPDVIGQINRFLDHQNSATPTVSSTPNANDSSVPINDLATPNMAWTTFLPSAWASKYESSWPSTSIQSPEASLTTQVQNPFALMTSLNDQPQQSTREDSSVWSAIGGISTPRLMSSSLRTQRIAEWNEFFSATVPSSTESTKSANSSWLKFWSAPDPSTSDNVSSNVHEIEPNNAFWSLGTLTNESMIPSTAANQHRRSPSTWWSNNASSDENNNNSQLDHLNDDTINNRDRSRWDFAR</sequence>
<keyword evidence="4" id="KW-0732">Signal</keyword>
<comment type="similarity">
    <text evidence="2">Belongs to the TMEM131 family.</text>
</comment>
<comment type="subcellular location">
    <subcellularLocation>
        <location evidence="1">Membrane</location>
        <topology evidence="1">Single-pass type I membrane protein</topology>
    </subcellularLocation>
</comment>
<evidence type="ECO:0000259" key="10">
    <source>
        <dbReference type="Pfam" id="PF24495"/>
    </source>
</evidence>
<evidence type="ECO:0000256" key="4">
    <source>
        <dbReference type="ARBA" id="ARBA00022729"/>
    </source>
</evidence>
<dbReference type="InterPro" id="IPR056311">
    <property type="entry name" value="TMEM131_Ig_2"/>
</dbReference>
<evidence type="ECO:0008006" key="16">
    <source>
        <dbReference type="Google" id="ProtNLM"/>
    </source>
</evidence>
<dbReference type="InterPro" id="IPR055437">
    <property type="entry name" value="TMEM131L_Ig_5"/>
</dbReference>
<dbReference type="Proteomes" id="UP000663855">
    <property type="component" value="Unassembled WGS sequence"/>
</dbReference>